<dbReference type="CDD" id="cd06467">
    <property type="entry name" value="p23_NUDC_like"/>
    <property type="match status" value="1"/>
</dbReference>
<dbReference type="PANTHER" id="PTHR12356:SF3">
    <property type="entry name" value="NUCLEAR MIGRATION PROTEIN NUDC"/>
    <property type="match status" value="1"/>
</dbReference>
<evidence type="ECO:0000313" key="7">
    <source>
        <dbReference type="EMBL" id="CDI53479.1"/>
    </source>
</evidence>
<feature type="domain" description="CS" evidence="6">
    <location>
        <begin position="53"/>
        <end position="142"/>
    </location>
</feature>
<evidence type="ECO:0000256" key="3">
    <source>
        <dbReference type="ARBA" id="ARBA00059400"/>
    </source>
</evidence>
<sequence>MLESFSLLSHLPYQDRLSLRPSPNMTPEEYESLSSEQQKAHDAEVQAREAAEQAALPYTWKQQLDAVQVSIPVPSGTKGRDLVVELKKRKIRVGLKGKVAILDGELAKDIKEEDSTWTIEDGCLVEVHLEKLNKNEWWSNVVTHHPKIDTTKIVPENSKLSDLDPETRAMVEKMMFDNRQKAMNKPTSDQLQQQEMLAKLAAANPNIDFSNAKFNAST</sequence>
<dbReference type="GO" id="GO:0051082">
    <property type="term" value="F:unfolded protein binding"/>
    <property type="evidence" value="ECO:0007669"/>
    <property type="project" value="TreeGrafter"/>
</dbReference>
<dbReference type="GO" id="GO:0005737">
    <property type="term" value="C:cytoplasm"/>
    <property type="evidence" value="ECO:0007669"/>
    <property type="project" value="UniProtKB-SubCell"/>
</dbReference>
<dbReference type="Pfam" id="PF04969">
    <property type="entry name" value="CS"/>
    <property type="match status" value="1"/>
</dbReference>
<dbReference type="PROSITE" id="PS51203">
    <property type="entry name" value="CS"/>
    <property type="match status" value="1"/>
</dbReference>
<dbReference type="SUPFAM" id="SSF49764">
    <property type="entry name" value="HSP20-like chaperones"/>
    <property type="match status" value="1"/>
</dbReference>
<proteinExistence type="predicted"/>
<keyword evidence="2" id="KW-0963">Cytoplasm</keyword>
<protein>
    <recommendedName>
        <fullName evidence="4">Nuclear movement protein nudC</fullName>
    </recommendedName>
</protein>
<dbReference type="PANTHER" id="PTHR12356">
    <property type="entry name" value="NUCLEAR MOVEMENT PROTEIN NUDC"/>
    <property type="match status" value="1"/>
</dbReference>
<reference evidence="7" key="1">
    <citation type="journal article" date="2014" name="Genome Biol. Evol.">
        <title>Gene Loss Rather Than Gene Gain Is Associated with a Host Jump from Monocots to Dicots in the Smut Fungus Melanopsichium pennsylvanicum.</title>
        <authorList>
            <person name="Sharma R."/>
            <person name="Mishra B."/>
            <person name="Runge F."/>
            <person name="Thines M."/>
        </authorList>
    </citation>
    <scope>NUCLEOTIDE SEQUENCE</scope>
    <source>
        <strain evidence="7">4</strain>
    </source>
</reference>
<accession>A0A077R8K6</accession>
<dbReference type="EMBL" id="HG529581">
    <property type="protein sequence ID" value="CDI53479.1"/>
    <property type="molecule type" value="Genomic_DNA"/>
</dbReference>
<name>A0A077R8K6_9BASI</name>
<evidence type="ECO:0000256" key="1">
    <source>
        <dbReference type="ARBA" id="ARBA00004496"/>
    </source>
</evidence>
<dbReference type="GO" id="GO:0006457">
    <property type="term" value="P:protein folding"/>
    <property type="evidence" value="ECO:0007669"/>
    <property type="project" value="TreeGrafter"/>
</dbReference>
<dbReference type="FunFam" id="2.60.40.790:FF:000001">
    <property type="entry name" value="Nuclear migration protein nudC"/>
    <property type="match status" value="1"/>
</dbReference>
<evidence type="ECO:0000256" key="4">
    <source>
        <dbReference type="ARBA" id="ARBA00068398"/>
    </source>
</evidence>
<evidence type="ECO:0000256" key="5">
    <source>
        <dbReference type="SAM" id="MobiDB-lite"/>
    </source>
</evidence>
<comment type="function">
    <text evidence="3">Required for nuclear movement. May interact between microtubules and nuclei and/or may be involved in the generation of force used to move nuclei during interphase.</text>
</comment>
<organism evidence="7">
    <name type="scientific">Melanopsichium pennsylvanicum 4</name>
    <dbReference type="NCBI Taxonomy" id="1398559"/>
    <lineage>
        <taxon>Eukaryota</taxon>
        <taxon>Fungi</taxon>
        <taxon>Dikarya</taxon>
        <taxon>Basidiomycota</taxon>
        <taxon>Ustilaginomycotina</taxon>
        <taxon>Ustilaginomycetes</taxon>
        <taxon>Ustilaginales</taxon>
        <taxon>Ustilaginaceae</taxon>
        <taxon>Melanopsichium</taxon>
    </lineage>
</organism>
<evidence type="ECO:0000259" key="6">
    <source>
        <dbReference type="PROSITE" id="PS51203"/>
    </source>
</evidence>
<dbReference type="InterPro" id="IPR007052">
    <property type="entry name" value="CS_dom"/>
</dbReference>
<feature type="region of interest" description="Disordered" evidence="5">
    <location>
        <begin position="16"/>
        <end position="41"/>
    </location>
</feature>
<dbReference type="AlphaFoldDB" id="A0A077R8K6"/>
<dbReference type="Gene3D" id="2.60.40.790">
    <property type="match status" value="1"/>
</dbReference>
<dbReference type="InterPro" id="IPR008978">
    <property type="entry name" value="HSP20-like_chaperone"/>
</dbReference>
<dbReference type="InterPro" id="IPR037898">
    <property type="entry name" value="NudC_fam"/>
</dbReference>
<evidence type="ECO:0000256" key="2">
    <source>
        <dbReference type="ARBA" id="ARBA00022490"/>
    </source>
</evidence>
<comment type="subcellular location">
    <subcellularLocation>
        <location evidence="1">Cytoplasm</location>
    </subcellularLocation>
</comment>